<dbReference type="PANTHER" id="PTHR30273:SF2">
    <property type="entry name" value="PROTEIN FECR"/>
    <property type="match status" value="1"/>
</dbReference>
<gene>
    <name evidence="3" type="ORF">C8J24_0879</name>
</gene>
<dbReference type="Gene3D" id="2.60.120.1440">
    <property type="match status" value="1"/>
</dbReference>
<evidence type="ECO:0000313" key="3">
    <source>
        <dbReference type="EMBL" id="PTM47482.1"/>
    </source>
</evidence>
<keyword evidence="4" id="KW-1185">Reference proteome</keyword>
<dbReference type="PIRSF" id="PIRSF018266">
    <property type="entry name" value="FecR"/>
    <property type="match status" value="1"/>
</dbReference>
<dbReference type="AlphaFoldDB" id="A0A2T4YUJ7"/>
<comment type="caution">
    <text evidence="3">The sequence shown here is derived from an EMBL/GenBank/DDBJ whole genome shotgun (WGS) entry which is preliminary data.</text>
</comment>
<feature type="domain" description="FecR protein" evidence="2">
    <location>
        <begin position="87"/>
        <end position="176"/>
    </location>
</feature>
<dbReference type="PANTHER" id="PTHR30273">
    <property type="entry name" value="PERIPLASMIC SIGNAL SENSOR AND SIGMA FACTOR ACTIVATOR FECR-RELATED"/>
    <property type="match status" value="1"/>
</dbReference>
<keyword evidence="1" id="KW-1133">Transmembrane helix</keyword>
<accession>A0A2T4YUJ7</accession>
<proteinExistence type="predicted"/>
<dbReference type="InterPro" id="IPR012373">
    <property type="entry name" value="Ferrdict_sens_TM"/>
</dbReference>
<dbReference type="Pfam" id="PF04773">
    <property type="entry name" value="FecR"/>
    <property type="match status" value="1"/>
</dbReference>
<dbReference type="RefSeq" id="WP_107930563.1">
    <property type="nucleotide sequence ID" value="NZ_PZZN01000001.1"/>
</dbReference>
<keyword evidence="1" id="KW-0812">Transmembrane</keyword>
<organism evidence="3 4">
    <name type="scientific">Sphingomonas aerolata</name>
    <dbReference type="NCBI Taxonomy" id="185951"/>
    <lineage>
        <taxon>Bacteria</taxon>
        <taxon>Pseudomonadati</taxon>
        <taxon>Pseudomonadota</taxon>
        <taxon>Alphaproteobacteria</taxon>
        <taxon>Sphingomonadales</taxon>
        <taxon>Sphingomonadaceae</taxon>
        <taxon>Sphingomonas</taxon>
    </lineage>
</organism>
<dbReference type="Proteomes" id="UP000240996">
    <property type="component" value="Unassembled WGS sequence"/>
</dbReference>
<keyword evidence="1" id="KW-0472">Membrane</keyword>
<sequence length="296" mass="30912">MTAGSSSSSSSSGGGGAAVTDAALTDALRTAALHCGRLSDEQVRALRRRRSVVVAATTAPVVAVLLALGLRMAPPPAAVAPSPQLFATRAGERATATLADGTTVRLNGATRLQVVYTTAGRSARLLAGQAFFDVRHDAARPFVVRAGASRTRVFGTAFDLDLTRRQVALAVYRGAVGFDPLDPASAGARRGVVVRAGYRSSIRGGVTAVPERFDPGLPDWRQGWIDTAGMRLDDLVEILDRQGGVRIARPAEPLASTTVFGRFRTDHPRQLLAAIGGGFGFAVVERDGGLALETAR</sequence>
<feature type="transmembrane region" description="Helical" evidence="1">
    <location>
        <begin position="52"/>
        <end position="73"/>
    </location>
</feature>
<dbReference type="GO" id="GO:0016989">
    <property type="term" value="F:sigma factor antagonist activity"/>
    <property type="evidence" value="ECO:0007669"/>
    <property type="project" value="TreeGrafter"/>
</dbReference>
<evidence type="ECO:0000313" key="4">
    <source>
        <dbReference type="Proteomes" id="UP000240996"/>
    </source>
</evidence>
<evidence type="ECO:0000259" key="2">
    <source>
        <dbReference type="Pfam" id="PF04773"/>
    </source>
</evidence>
<name>A0A2T4YUJ7_9SPHN</name>
<reference evidence="3 4" key="1">
    <citation type="submission" date="2018-04" db="EMBL/GenBank/DDBJ databases">
        <title>Genomic Encyclopedia of Type Strains, Phase III (KMG-III): the genomes of soil and plant-associated and newly described type strains.</title>
        <authorList>
            <person name="Whitman W."/>
        </authorList>
    </citation>
    <scope>NUCLEOTIDE SEQUENCE [LARGE SCALE GENOMIC DNA]</scope>
    <source>
        <strain evidence="3 4">NW12</strain>
    </source>
</reference>
<evidence type="ECO:0000256" key="1">
    <source>
        <dbReference type="SAM" id="Phobius"/>
    </source>
</evidence>
<dbReference type="InterPro" id="IPR006860">
    <property type="entry name" value="FecR"/>
</dbReference>
<dbReference type="EMBL" id="PZZN01000001">
    <property type="protein sequence ID" value="PTM47482.1"/>
    <property type="molecule type" value="Genomic_DNA"/>
</dbReference>
<protein>
    <submittedName>
        <fullName evidence="3">FecR family protein</fullName>
    </submittedName>
</protein>